<dbReference type="Proteomes" id="UP000290288">
    <property type="component" value="Unassembled WGS sequence"/>
</dbReference>
<proteinExistence type="predicted"/>
<sequence length="386" mass="43092">MSPKATKRPKSKAQEQEPEKAEEESQRQESKGPSRRMIIIFAHGGNIVHSDIAATDTLGDVKVKAKRSLQKRFSLQDEVLGESDDLWLASSAKGFLQTTDDDTVEIMAPTQGEPVVPRPPSSLLFPLKPAPAQQLGDGSSQMELILRKLQELESKLETEQGAREKAEERFEEDLKQEKEARKKAEEKLEKDLREEKEARETIEKELAVEKDARQESEKQFRAHIDGLNAELQSTNEDVGEIMWSLAKNDEKSLATIKKRNLLDRMQTQLAQALKLPADPTLRPSLVFRQTLGEGTDLAKRRDRLEALLKDHSADLGPAQALIGHGPALDMLAERNSPVRLRGDLVAHGNFDRGWYEGSIQGSGVNDVALRAILNCVDFSKEVKPAQ</sequence>
<accession>A0A4Q2DJY0</accession>
<protein>
    <submittedName>
        <fullName evidence="2">Uncharacterized protein</fullName>
    </submittedName>
</protein>
<feature type="region of interest" description="Disordered" evidence="1">
    <location>
        <begin position="157"/>
        <end position="178"/>
    </location>
</feature>
<reference evidence="2 3" key="1">
    <citation type="submission" date="2019-01" db="EMBL/GenBank/DDBJ databases">
        <title>Draft genome sequence of Psathyrella aberdarensis IHI B618.</title>
        <authorList>
            <person name="Buettner E."/>
            <person name="Kellner H."/>
        </authorList>
    </citation>
    <scope>NUCLEOTIDE SEQUENCE [LARGE SCALE GENOMIC DNA]</scope>
    <source>
        <strain evidence="2 3">IHI B618</strain>
    </source>
</reference>
<dbReference type="AlphaFoldDB" id="A0A4Q2DJY0"/>
<comment type="caution">
    <text evidence="2">The sequence shown here is derived from an EMBL/GenBank/DDBJ whole genome shotgun (WGS) entry which is preliminary data.</text>
</comment>
<gene>
    <name evidence="2" type="ORF">EST38_g5491</name>
</gene>
<dbReference type="OrthoDB" id="3067875at2759"/>
<evidence type="ECO:0000313" key="2">
    <source>
        <dbReference type="EMBL" id="RXW20360.1"/>
    </source>
</evidence>
<keyword evidence="3" id="KW-1185">Reference proteome</keyword>
<evidence type="ECO:0000256" key="1">
    <source>
        <dbReference type="SAM" id="MobiDB-lite"/>
    </source>
</evidence>
<feature type="compositionally biased region" description="Basic and acidic residues" evidence="1">
    <location>
        <begin position="12"/>
        <end position="32"/>
    </location>
</feature>
<dbReference type="EMBL" id="SDEE01000153">
    <property type="protein sequence ID" value="RXW20360.1"/>
    <property type="molecule type" value="Genomic_DNA"/>
</dbReference>
<feature type="region of interest" description="Disordered" evidence="1">
    <location>
        <begin position="1"/>
        <end position="36"/>
    </location>
</feature>
<name>A0A4Q2DJY0_9AGAR</name>
<organism evidence="2 3">
    <name type="scientific">Candolleomyces aberdarensis</name>
    <dbReference type="NCBI Taxonomy" id="2316362"/>
    <lineage>
        <taxon>Eukaryota</taxon>
        <taxon>Fungi</taxon>
        <taxon>Dikarya</taxon>
        <taxon>Basidiomycota</taxon>
        <taxon>Agaricomycotina</taxon>
        <taxon>Agaricomycetes</taxon>
        <taxon>Agaricomycetidae</taxon>
        <taxon>Agaricales</taxon>
        <taxon>Agaricineae</taxon>
        <taxon>Psathyrellaceae</taxon>
        <taxon>Candolleomyces</taxon>
    </lineage>
</organism>
<evidence type="ECO:0000313" key="3">
    <source>
        <dbReference type="Proteomes" id="UP000290288"/>
    </source>
</evidence>
<feature type="compositionally biased region" description="Basic residues" evidence="1">
    <location>
        <begin position="1"/>
        <end position="11"/>
    </location>
</feature>